<comment type="function">
    <text evidence="7">Catalyzes the dehydration of the S-form of NAD(P)HX at the expense of ATP, which is converted to ADP. Together with NAD(P)HX epimerase, which catalyzes the epimerization of the S- and R-forms, the enzyme allows the repair of both epimers of NAD(P)HX, a damaged form of NAD(P)H that is a result of enzymatic or heat-dependent hydration.</text>
</comment>
<dbReference type="NCBIfam" id="TIGR00196">
    <property type="entry name" value="yjeF_cterm"/>
    <property type="match status" value="1"/>
</dbReference>
<evidence type="ECO:0000256" key="5">
    <source>
        <dbReference type="ARBA" id="ARBA00023239"/>
    </source>
</evidence>
<feature type="binding site" evidence="7">
    <location>
        <position position="147"/>
    </location>
    <ligand>
        <name>(6S)-NADPHX</name>
        <dbReference type="ChEBI" id="CHEBI:64076"/>
    </ligand>
</feature>
<dbReference type="PROSITE" id="PS51383">
    <property type="entry name" value="YJEF_C_3"/>
    <property type="match status" value="1"/>
</dbReference>
<comment type="catalytic activity">
    <reaction evidence="7">
        <text>(6S)-NADHX + ATP = ADP + phosphate + NADH + H(+)</text>
        <dbReference type="Rhea" id="RHEA:19017"/>
        <dbReference type="ChEBI" id="CHEBI:15378"/>
        <dbReference type="ChEBI" id="CHEBI:30616"/>
        <dbReference type="ChEBI" id="CHEBI:43474"/>
        <dbReference type="ChEBI" id="CHEBI:57945"/>
        <dbReference type="ChEBI" id="CHEBI:64074"/>
        <dbReference type="ChEBI" id="CHEBI:456216"/>
        <dbReference type="EC" id="4.2.1.93"/>
    </reaction>
</comment>
<evidence type="ECO:0000256" key="1">
    <source>
        <dbReference type="ARBA" id="ARBA00022741"/>
    </source>
</evidence>
<name>A0AAE1DF09_9GAST</name>
<dbReference type="AlphaFoldDB" id="A0AAE1DF09"/>
<comment type="caution">
    <text evidence="9">The sequence shown here is derived from an EMBL/GenBank/DDBJ whole genome shotgun (WGS) entry which is preliminary data.</text>
</comment>
<evidence type="ECO:0000313" key="10">
    <source>
        <dbReference type="Proteomes" id="UP001283361"/>
    </source>
</evidence>
<dbReference type="InterPro" id="IPR029056">
    <property type="entry name" value="Ribokinase-like"/>
</dbReference>
<comment type="similarity">
    <text evidence="7">Belongs to the NnrD/CARKD family.</text>
</comment>
<dbReference type="InterPro" id="IPR000631">
    <property type="entry name" value="CARKD"/>
</dbReference>
<comment type="catalytic activity">
    <reaction evidence="6 7">
        <text>(6S)-NADPHX + ATP = ADP + phosphate + NADPH + H(+)</text>
        <dbReference type="Rhea" id="RHEA:32231"/>
        <dbReference type="ChEBI" id="CHEBI:15378"/>
        <dbReference type="ChEBI" id="CHEBI:30616"/>
        <dbReference type="ChEBI" id="CHEBI:43474"/>
        <dbReference type="ChEBI" id="CHEBI:57783"/>
        <dbReference type="ChEBI" id="CHEBI:64076"/>
        <dbReference type="ChEBI" id="CHEBI:456216"/>
        <dbReference type="EC" id="4.2.1.93"/>
    </reaction>
</comment>
<dbReference type="PANTHER" id="PTHR12592:SF0">
    <property type="entry name" value="ATP-DEPENDENT (S)-NAD(P)H-HYDRATE DEHYDRATASE"/>
    <property type="match status" value="1"/>
</dbReference>
<feature type="binding site" evidence="7">
    <location>
        <begin position="200"/>
        <end position="206"/>
    </location>
    <ligand>
        <name>(6S)-NADPHX</name>
        <dbReference type="ChEBI" id="CHEBI:64076"/>
    </ligand>
</feature>
<dbReference type="HAMAP" id="MF_01965">
    <property type="entry name" value="NADHX_dehydratase"/>
    <property type="match status" value="1"/>
</dbReference>
<feature type="binding site" evidence="7">
    <location>
        <position position="269"/>
    </location>
    <ligand>
        <name>(6S)-NADPHX</name>
        <dbReference type="ChEBI" id="CHEBI:64076"/>
    </ligand>
</feature>
<accession>A0AAE1DF09</accession>
<proteinExistence type="inferred from homology"/>
<keyword evidence="5 7" id="KW-0456">Lyase</keyword>
<feature type="binding site" evidence="7">
    <location>
        <begin position="259"/>
        <end position="268"/>
    </location>
    <ligand>
        <name>ATP</name>
        <dbReference type="ChEBI" id="CHEBI:30616"/>
    </ligand>
</feature>
<evidence type="ECO:0000256" key="4">
    <source>
        <dbReference type="ARBA" id="ARBA00023027"/>
    </source>
</evidence>
<dbReference type="SUPFAM" id="SSF53613">
    <property type="entry name" value="Ribokinase-like"/>
    <property type="match status" value="1"/>
</dbReference>
<gene>
    <name evidence="9" type="ORF">RRG08_009204</name>
</gene>
<dbReference type="GO" id="GO:0047453">
    <property type="term" value="F:ATP-dependent NAD(P)H-hydrate dehydratase activity"/>
    <property type="evidence" value="ECO:0007669"/>
    <property type="project" value="UniProtKB-UniRule"/>
</dbReference>
<keyword evidence="3" id="KW-0521">NADP</keyword>
<evidence type="ECO:0000256" key="3">
    <source>
        <dbReference type="ARBA" id="ARBA00022857"/>
    </source>
</evidence>
<keyword evidence="7" id="KW-0597">Phosphoprotein</keyword>
<organism evidence="9 10">
    <name type="scientific">Elysia crispata</name>
    <name type="common">lettuce slug</name>
    <dbReference type="NCBI Taxonomy" id="231223"/>
    <lineage>
        <taxon>Eukaryota</taxon>
        <taxon>Metazoa</taxon>
        <taxon>Spiralia</taxon>
        <taxon>Lophotrochozoa</taxon>
        <taxon>Mollusca</taxon>
        <taxon>Gastropoda</taxon>
        <taxon>Heterobranchia</taxon>
        <taxon>Euthyneura</taxon>
        <taxon>Panpulmonata</taxon>
        <taxon>Sacoglossa</taxon>
        <taxon>Placobranchoidea</taxon>
        <taxon>Plakobranchidae</taxon>
        <taxon>Elysia</taxon>
    </lineage>
</organism>
<evidence type="ECO:0000313" key="9">
    <source>
        <dbReference type="EMBL" id="KAK3768077.1"/>
    </source>
</evidence>
<evidence type="ECO:0000259" key="8">
    <source>
        <dbReference type="PROSITE" id="PS51383"/>
    </source>
</evidence>
<keyword evidence="1 7" id="KW-0547">Nucleotide-binding</keyword>
<protein>
    <recommendedName>
        <fullName evidence="7">ATP-dependent (S)-NAD(P)H-hydrate dehydratase</fullName>
        <ecNumber evidence="7">4.2.1.93</ecNumber>
    </recommendedName>
    <alternativeName>
        <fullName evidence="7">ATP-dependent NAD(P)HX dehydratase</fullName>
    </alternativeName>
</protein>
<keyword evidence="10" id="KW-1185">Reference proteome</keyword>
<dbReference type="CDD" id="cd01171">
    <property type="entry name" value="YXKO-related"/>
    <property type="match status" value="1"/>
</dbReference>
<dbReference type="GO" id="GO:0046496">
    <property type="term" value="P:nicotinamide nucleotide metabolic process"/>
    <property type="evidence" value="ECO:0007669"/>
    <property type="project" value="UniProtKB-UniRule"/>
</dbReference>
<dbReference type="Proteomes" id="UP001283361">
    <property type="component" value="Unassembled WGS sequence"/>
</dbReference>
<dbReference type="EMBL" id="JAWDGP010004073">
    <property type="protein sequence ID" value="KAK3768077.1"/>
    <property type="molecule type" value="Genomic_DNA"/>
</dbReference>
<evidence type="ECO:0000256" key="6">
    <source>
        <dbReference type="ARBA" id="ARBA00047472"/>
    </source>
</evidence>
<dbReference type="Pfam" id="PF01256">
    <property type="entry name" value="Carb_kinase"/>
    <property type="match status" value="1"/>
</dbReference>
<sequence length="346" mass="38152">MNILNLLEWTADRREGRIETKRSTSYNGVDLSTKQMRKMSTLSAGQLLEMAKFVIPPLQYSKHKGQAGRVAVIGGCKEYTGAPYFAAISALKAGADLSHVFCTEAASPVIKSYSPELIVHPVLDWTNSVEEILQWLPRFHSIIVGPGLGREEKILKSTSAVIEEAKQRKLPIVIDADGLFLVTQNPDIIKGYDNVVLTPNVAEFGRLYKKIFNKDADSEEPVESLKQLCCELGHVTIVHKGLHDIISDGDKVLTYSNPGSPRRCGGQGDLLSGSMGLFAAWAKFAQDRSTNEGCSSPTYKFGMQAAYLACALTRECSRRAFELNGRSMTTTDMISQIHPSFEHMFT</sequence>
<evidence type="ECO:0000256" key="2">
    <source>
        <dbReference type="ARBA" id="ARBA00022840"/>
    </source>
</evidence>
<dbReference type="GO" id="GO:0005524">
    <property type="term" value="F:ATP binding"/>
    <property type="evidence" value="ECO:0007669"/>
    <property type="project" value="UniProtKB-KW"/>
</dbReference>
<keyword evidence="4 7" id="KW-0520">NAD</keyword>
<feature type="domain" description="YjeF C-terminal" evidence="8">
    <location>
        <begin position="47"/>
        <end position="344"/>
    </location>
</feature>
<feature type="binding site" evidence="7">
    <location>
        <begin position="240"/>
        <end position="244"/>
    </location>
    <ligand>
        <name>ATP</name>
        <dbReference type="ChEBI" id="CHEBI:30616"/>
    </ligand>
</feature>
<dbReference type="GO" id="GO:0110051">
    <property type="term" value="P:metabolite repair"/>
    <property type="evidence" value="ECO:0007669"/>
    <property type="project" value="TreeGrafter"/>
</dbReference>
<comment type="cofactor">
    <cofactor evidence="7">
        <name>Mg(2+)</name>
        <dbReference type="ChEBI" id="CHEBI:18420"/>
    </cofactor>
</comment>
<reference evidence="9" key="1">
    <citation type="journal article" date="2023" name="G3 (Bethesda)">
        <title>A reference genome for the long-term kleptoplast-retaining sea slug Elysia crispata morphotype clarki.</title>
        <authorList>
            <person name="Eastman K.E."/>
            <person name="Pendleton A.L."/>
            <person name="Shaikh M.A."/>
            <person name="Suttiyut T."/>
            <person name="Ogas R."/>
            <person name="Tomko P."/>
            <person name="Gavelis G."/>
            <person name="Widhalm J.R."/>
            <person name="Wisecaver J.H."/>
        </authorList>
    </citation>
    <scope>NUCLEOTIDE SEQUENCE</scope>
    <source>
        <strain evidence="9">ECLA1</strain>
    </source>
</reference>
<dbReference type="Gene3D" id="3.40.1190.20">
    <property type="match status" value="1"/>
</dbReference>
<dbReference type="FunFam" id="3.40.1190.20:FF:000028">
    <property type="entry name" value="ATP-dependent (S)-NAD(P)H-hydrate dehydratase"/>
    <property type="match status" value="1"/>
</dbReference>
<evidence type="ECO:0000256" key="7">
    <source>
        <dbReference type="HAMAP-Rule" id="MF_03157"/>
    </source>
</evidence>
<dbReference type="PANTHER" id="PTHR12592">
    <property type="entry name" value="ATP-DEPENDENT (S)-NAD(P)H-HYDRATE DEHYDRATASE FAMILY MEMBER"/>
    <property type="match status" value="1"/>
</dbReference>
<dbReference type="EC" id="4.2.1.93" evidence="7"/>
<keyword evidence="2 7" id="KW-0067">ATP-binding</keyword>